<keyword evidence="2" id="KW-0456">Lyase</keyword>
<dbReference type="PANTHER" id="PTHR36566:SF1">
    <property type="entry name" value="PYRIDINIUM-3,5-BISTHIOCARBOXYLIC ACID MONONUCLEOTIDE NICKEL INSERTION PROTEIN"/>
    <property type="match status" value="1"/>
</dbReference>
<sequence length="393" mass="42478">MDRSGYLAYADCFSGISGDMLLGALIHAGLDENLLKHELAKLELPDAQLETEHTSCQSIGCIKVKISEMRRQELRTLPQIRYILTHADLAPAIKERSLAVFGALAEAEAKVHNIPVNKVHFHEIGALDTIFDVVGTVIGLHHLGISRLIASPLPLGGGFVKCAHGLIPLPAPATCELLKGIPTYGVDVQAELVTPTGAALIKVLADDFGPLPPMTIAATGYGSGTQVLPNDQPNLLRLVIGTSHAAAEAQTVTVLETRLDDWSPESFPHLCDLLLARGALDVSLTGCQGKKGRPGFHLQVICKTAESIQLQDLILSETTAIGLRMRQDSRRTLPRKPVQVDTPWGVITAKMVTTPRGDVIYPEYEECRKIALEHACSLDEVYRAVYSAKGNME</sequence>
<accession>A0A1M7Y9W3</accession>
<organism evidence="3 4">
    <name type="scientific">Desulfopila aestuarii DSM 18488</name>
    <dbReference type="NCBI Taxonomy" id="1121416"/>
    <lineage>
        <taxon>Bacteria</taxon>
        <taxon>Pseudomonadati</taxon>
        <taxon>Thermodesulfobacteriota</taxon>
        <taxon>Desulfobulbia</taxon>
        <taxon>Desulfobulbales</taxon>
        <taxon>Desulfocapsaceae</taxon>
        <taxon>Desulfopila</taxon>
    </lineage>
</organism>
<dbReference type="EMBL" id="FRFE01000013">
    <property type="protein sequence ID" value="SHO49424.1"/>
    <property type="molecule type" value="Genomic_DNA"/>
</dbReference>
<evidence type="ECO:0000256" key="2">
    <source>
        <dbReference type="HAMAP-Rule" id="MF_01074"/>
    </source>
</evidence>
<dbReference type="AlphaFoldDB" id="A0A1M7Y9W3"/>
<dbReference type="HAMAP" id="MF_01074">
    <property type="entry name" value="LarC"/>
    <property type="match status" value="1"/>
</dbReference>
<dbReference type="Proteomes" id="UP000184603">
    <property type="component" value="Unassembled WGS sequence"/>
</dbReference>
<dbReference type="PANTHER" id="PTHR36566">
    <property type="entry name" value="NICKEL INSERTION PROTEIN-RELATED"/>
    <property type="match status" value="1"/>
</dbReference>
<dbReference type="GO" id="GO:0016151">
    <property type="term" value="F:nickel cation binding"/>
    <property type="evidence" value="ECO:0007669"/>
    <property type="project" value="UniProtKB-UniRule"/>
</dbReference>
<dbReference type="NCBIfam" id="TIGR00299">
    <property type="entry name" value="nickel pincer cofactor biosynthesis protein LarC"/>
    <property type="match status" value="1"/>
</dbReference>
<keyword evidence="4" id="KW-1185">Reference proteome</keyword>
<keyword evidence="1 2" id="KW-0533">Nickel</keyword>
<dbReference type="STRING" id="1121416.SAMN02745220_02850"/>
<protein>
    <recommendedName>
        <fullName evidence="2">Putative nickel insertion protein</fullName>
    </recommendedName>
</protein>
<dbReference type="Pfam" id="PF01969">
    <property type="entry name" value="Ni_insertion"/>
    <property type="match status" value="1"/>
</dbReference>
<dbReference type="GO" id="GO:0016829">
    <property type="term" value="F:lyase activity"/>
    <property type="evidence" value="ECO:0007669"/>
    <property type="project" value="UniProtKB-UniRule"/>
</dbReference>
<dbReference type="OrthoDB" id="9765625at2"/>
<reference evidence="3 4" key="1">
    <citation type="submission" date="2016-12" db="EMBL/GenBank/DDBJ databases">
        <authorList>
            <person name="Song W.-J."/>
            <person name="Kurnit D.M."/>
        </authorList>
    </citation>
    <scope>NUCLEOTIDE SEQUENCE [LARGE SCALE GENOMIC DNA]</scope>
    <source>
        <strain evidence="3 4">DSM 18488</strain>
    </source>
</reference>
<evidence type="ECO:0000256" key="1">
    <source>
        <dbReference type="ARBA" id="ARBA00022596"/>
    </source>
</evidence>
<evidence type="ECO:0000313" key="3">
    <source>
        <dbReference type="EMBL" id="SHO49424.1"/>
    </source>
</evidence>
<dbReference type="Gene3D" id="3.30.70.1380">
    <property type="entry name" value="Transcriptional regulatory protein pf0864 domain like"/>
    <property type="match status" value="1"/>
</dbReference>
<dbReference type="InterPro" id="IPR002822">
    <property type="entry name" value="Ni_insertion"/>
</dbReference>
<proteinExistence type="inferred from homology"/>
<dbReference type="RefSeq" id="WP_073614172.1">
    <property type="nucleotide sequence ID" value="NZ_FRFE01000013.1"/>
</dbReference>
<gene>
    <name evidence="3" type="ORF">SAMN02745220_02850</name>
</gene>
<dbReference type="Gene3D" id="3.10.20.300">
    <property type="entry name" value="mk0293 like domain"/>
    <property type="match status" value="1"/>
</dbReference>
<evidence type="ECO:0000313" key="4">
    <source>
        <dbReference type="Proteomes" id="UP000184603"/>
    </source>
</evidence>
<name>A0A1M7Y9W3_9BACT</name>
<comment type="similarity">
    <text evidence="2">Belongs to the LarC family.</text>
</comment>